<dbReference type="PANTHER" id="PTHR35337">
    <property type="entry name" value="SLR1478 PROTEIN"/>
    <property type="match status" value="1"/>
</dbReference>
<evidence type="ECO:0000313" key="3">
    <source>
        <dbReference type="Proteomes" id="UP001649230"/>
    </source>
</evidence>
<protein>
    <submittedName>
        <fullName evidence="2">Stage II sporulation protein M</fullName>
    </submittedName>
</protein>
<keyword evidence="1" id="KW-0472">Membrane</keyword>
<dbReference type="PANTHER" id="PTHR35337:SF1">
    <property type="entry name" value="SLR1478 PROTEIN"/>
    <property type="match status" value="1"/>
</dbReference>
<reference evidence="2 3" key="1">
    <citation type="journal article" date="2024" name="Int. J. Syst. Evol. Microbiol.">
        <title>Paenibacillus hexagrammi sp. nov., a novel bacterium isolated from the gut content of Hexagrammos agrammus.</title>
        <authorList>
            <person name="Jung H.K."/>
            <person name="Kim D.G."/>
            <person name="Zin H."/>
            <person name="Park J."/>
            <person name="Jung H."/>
            <person name="Kim Y.O."/>
            <person name="Kong H.J."/>
            <person name="Kim J.W."/>
            <person name="Kim Y.S."/>
        </authorList>
    </citation>
    <scope>NUCLEOTIDE SEQUENCE [LARGE SCALE GENOMIC DNA]</scope>
    <source>
        <strain evidence="2 3">YPD9-1</strain>
    </source>
</reference>
<evidence type="ECO:0000256" key="1">
    <source>
        <dbReference type="SAM" id="Phobius"/>
    </source>
</evidence>
<feature type="transmembrane region" description="Helical" evidence="1">
    <location>
        <begin position="33"/>
        <end position="53"/>
    </location>
</feature>
<feature type="transmembrane region" description="Helical" evidence="1">
    <location>
        <begin position="155"/>
        <end position="171"/>
    </location>
</feature>
<keyword evidence="1" id="KW-0812">Transmembrane</keyword>
<proteinExistence type="predicted"/>
<feature type="transmembrane region" description="Helical" evidence="1">
    <location>
        <begin position="123"/>
        <end position="143"/>
    </location>
</feature>
<gene>
    <name evidence="2" type="ORF">L0M14_23470</name>
</gene>
<dbReference type="EMBL" id="CP090978">
    <property type="protein sequence ID" value="UJF32577.1"/>
    <property type="molecule type" value="Genomic_DNA"/>
</dbReference>
<dbReference type="InterPro" id="IPR002798">
    <property type="entry name" value="SpoIIM-like"/>
</dbReference>
<dbReference type="Pfam" id="PF01944">
    <property type="entry name" value="SpoIIM"/>
    <property type="match status" value="1"/>
</dbReference>
<organism evidence="2 3">
    <name type="scientific">Paenibacillus hexagrammi</name>
    <dbReference type="NCBI Taxonomy" id="2908839"/>
    <lineage>
        <taxon>Bacteria</taxon>
        <taxon>Bacillati</taxon>
        <taxon>Bacillota</taxon>
        <taxon>Bacilli</taxon>
        <taxon>Bacillales</taxon>
        <taxon>Paenibacillaceae</taxon>
        <taxon>Paenibacillus</taxon>
    </lineage>
</organism>
<feature type="transmembrane region" description="Helical" evidence="1">
    <location>
        <begin position="73"/>
        <end position="102"/>
    </location>
</feature>
<accession>A0ABY3SHZ3</accession>
<name>A0ABY3SHZ3_9BACL</name>
<dbReference type="Proteomes" id="UP001649230">
    <property type="component" value="Chromosome"/>
</dbReference>
<keyword evidence="3" id="KW-1185">Reference proteome</keyword>
<evidence type="ECO:0000313" key="2">
    <source>
        <dbReference type="EMBL" id="UJF32577.1"/>
    </source>
</evidence>
<sequence length="191" mass="20605">MADQIDPSKTADPRGDLHSPLISTAIMTNNIRVAVMAFISGVTLGFGTAYLMISNGLIVGALAAVFMQSGKSYVFWAYILPHGIIELSAIFIAGGAGLYMGYRFFVPGPFPRRARFLESAKESAQLLIGTVPLFVIAGIIEGYITPSTLSLEVKYLIAGGTLVILALYYMYGARNVKQKNRNHSAIKHPST</sequence>
<keyword evidence="1" id="KW-1133">Transmembrane helix</keyword>